<accession>N1MJN5</accession>
<evidence type="ECO:0000313" key="1">
    <source>
        <dbReference type="EMBL" id="CCW16974.1"/>
    </source>
</evidence>
<evidence type="ECO:0000313" key="2">
    <source>
        <dbReference type="Proteomes" id="UP000013201"/>
    </source>
</evidence>
<comment type="caution">
    <text evidence="1">The sequence shown here is derived from an EMBL/GenBank/DDBJ whole genome shotgun (WGS) entry which is preliminary data.</text>
</comment>
<reference evidence="1 2" key="1">
    <citation type="submission" date="2013-03" db="EMBL/GenBank/DDBJ databases">
        <authorList>
            <person name="Le V."/>
        </authorList>
    </citation>
    <scope>NUCLEOTIDE SEQUENCE [LARGE SCALE GENOMIC DNA]</scope>
    <source>
        <strain evidence="1 2">BiD32</strain>
    </source>
</reference>
<sequence>MQTITNPAAADHAAYFAAVACAERRALHSYFDQHVIQDGELGYLAIDEGDYGALTPGMIDRIVYTAQGGVLDEY</sequence>
<dbReference type="Proteomes" id="UP000013201">
    <property type="component" value="Unassembled WGS sequence"/>
</dbReference>
<gene>
    <name evidence="1" type="ORF">EBBID32_13130</name>
</gene>
<dbReference type="AlphaFoldDB" id="N1MJN5"/>
<proteinExistence type="predicted"/>
<keyword evidence="2" id="KW-1185">Reference proteome</keyword>
<organism evidence="1 2">
    <name type="scientific">Sphingobium indicum BiD32</name>
    <dbReference type="NCBI Taxonomy" id="1301087"/>
    <lineage>
        <taxon>Bacteria</taxon>
        <taxon>Pseudomonadati</taxon>
        <taxon>Pseudomonadota</taxon>
        <taxon>Alphaproteobacteria</taxon>
        <taxon>Sphingomonadales</taxon>
        <taxon>Sphingomonadaceae</taxon>
        <taxon>Sphingobium</taxon>
    </lineage>
</organism>
<dbReference type="RefSeq" id="WP_006952691.1">
    <property type="nucleotide sequence ID" value="NZ_CAVK010000061.1"/>
</dbReference>
<reference evidence="2" key="2">
    <citation type="submission" date="2013-04" db="EMBL/GenBank/DDBJ databases">
        <title>Bisphenol A degrading Sphingobium sp. strain BiD32.</title>
        <authorList>
            <person name="Nielsen J.L."/>
            <person name="Zhou N.A."/>
            <person name="Kjeldal H."/>
        </authorList>
    </citation>
    <scope>NUCLEOTIDE SEQUENCE [LARGE SCALE GENOMIC DNA]</scope>
    <source>
        <strain evidence="2">BiD32</strain>
    </source>
</reference>
<dbReference type="OrthoDB" id="7450893at2"/>
<protein>
    <submittedName>
        <fullName evidence="1">Uncharacterized protein</fullName>
    </submittedName>
</protein>
<dbReference type="EMBL" id="CAVK010000061">
    <property type="protein sequence ID" value="CCW16974.1"/>
    <property type="molecule type" value="Genomic_DNA"/>
</dbReference>
<name>N1MJN5_9SPHN</name>